<feature type="transmembrane region" description="Helical" evidence="1">
    <location>
        <begin position="57"/>
        <end position="78"/>
    </location>
</feature>
<feature type="transmembrane region" description="Helical" evidence="1">
    <location>
        <begin position="28"/>
        <end position="45"/>
    </location>
</feature>
<dbReference type="AlphaFoldDB" id="A0A6G1AB73"/>
<reference evidence="2 3" key="1">
    <citation type="submission" date="2019-11" db="EMBL/GenBank/DDBJ databases">
        <authorList>
            <person name="Yang C."/>
            <person name="Li F."/>
        </authorList>
    </citation>
    <scope>NUCLEOTIDE SEQUENCE [LARGE SCALE GENOMIC DNA]</scope>
    <source>
        <strain evidence="2">KB4526</strain>
        <tissue evidence="2">Muscle</tissue>
    </source>
</reference>
<feature type="non-terminal residue" evidence="2">
    <location>
        <position position="1"/>
    </location>
</feature>
<keyword evidence="3" id="KW-1185">Reference proteome</keyword>
<accession>A0A6G1AB73</accession>
<keyword evidence="1" id="KW-0472">Membrane</keyword>
<gene>
    <name evidence="2" type="primary">Or52m1</name>
    <name evidence="2" type="ORF">FOF47_R22923</name>
</gene>
<proteinExistence type="predicted"/>
<keyword evidence="1" id="KW-0812">Transmembrane</keyword>
<feature type="non-terminal residue" evidence="2">
    <location>
        <position position="116"/>
    </location>
</feature>
<evidence type="ECO:0000313" key="3">
    <source>
        <dbReference type="Proteomes" id="UP000475037"/>
    </source>
</evidence>
<dbReference type="EMBL" id="VOAJ01005990">
    <property type="protein sequence ID" value="KAF0873038.1"/>
    <property type="molecule type" value="Genomic_DNA"/>
</dbReference>
<organism evidence="2 3">
    <name type="scientific">Crocuta crocuta</name>
    <name type="common">Spotted hyena</name>
    <dbReference type="NCBI Taxonomy" id="9678"/>
    <lineage>
        <taxon>Eukaryota</taxon>
        <taxon>Metazoa</taxon>
        <taxon>Chordata</taxon>
        <taxon>Craniata</taxon>
        <taxon>Vertebrata</taxon>
        <taxon>Euteleostomi</taxon>
        <taxon>Mammalia</taxon>
        <taxon>Eutheria</taxon>
        <taxon>Laurasiatheria</taxon>
        <taxon>Carnivora</taxon>
        <taxon>Feliformia</taxon>
        <taxon>Hyaenidae</taxon>
        <taxon>Crocuta</taxon>
    </lineage>
</organism>
<name>A0A6G1AB73_CROCR</name>
<keyword evidence="1" id="KW-1133">Transmembrane helix</keyword>
<comment type="caution">
    <text evidence="2">The sequence shown here is derived from an EMBL/GenBank/DDBJ whole genome shotgun (WGS) entry which is preliminary data.</text>
</comment>
<evidence type="ECO:0000313" key="2">
    <source>
        <dbReference type="EMBL" id="KAF0873038.1"/>
    </source>
</evidence>
<evidence type="ECO:0000256" key="1">
    <source>
        <dbReference type="SAM" id="Phobius"/>
    </source>
</evidence>
<sequence>CEILFLLRSTNSIFSTFLITGMLELEALHIWITVPFCSVVGNVIIKMVGIQQTNVPMYLFLDMPAASNLALSLFTISLMLRTFSMDASMLIFLAFFPFLPLSVPPSLSSFLSVQTC</sequence>
<feature type="transmembrane region" description="Helical" evidence="1">
    <location>
        <begin position="90"/>
        <end position="113"/>
    </location>
</feature>
<dbReference type="Proteomes" id="UP000475037">
    <property type="component" value="Unassembled WGS sequence"/>
</dbReference>
<protein>
    <submittedName>
        <fullName evidence="2">O52M1 protein</fullName>
    </submittedName>
</protein>